<gene>
    <name evidence="10" type="ORF">PML95_02960</name>
</gene>
<evidence type="ECO:0000256" key="1">
    <source>
        <dbReference type="ARBA" id="ARBA00004651"/>
    </source>
</evidence>
<dbReference type="SUPFAM" id="SSF82861">
    <property type="entry name" value="Mechanosensitive channel protein MscS (YggB), transmembrane region"/>
    <property type="match status" value="1"/>
</dbReference>
<sequence>MFLLDSHIISSTFYRIKNDIVIALHSIQWEEIIISFLHRFATLVFLIFVYFLLKKGGLYFIKNTLQENSRNKGRMKTMNSLISNIYRYLLGFFLIYGILSTFDVPVNSILAGAGIAGAAIGLGSQSLIKDVITGLFILIEKQINVGDYIQLKDDIEGTVISIGLSSIQIRSDNGTAIFIPNGSIDIVKNLSLYDRRVTIDVRILPNSDIHRIEQIMEDVNELLQHKDDRISQKPRVLGVMDNGVGNLFIRSVVYTDVFDQKQIRRDFLGAYIDAIHEEGIDLPSFSFSDFNIEH</sequence>
<dbReference type="RefSeq" id="WP_272163561.1">
    <property type="nucleotide sequence ID" value="NZ_CP116507.1"/>
</dbReference>
<dbReference type="Pfam" id="PF21088">
    <property type="entry name" value="MS_channel_1st"/>
    <property type="match status" value="1"/>
</dbReference>
<evidence type="ECO:0000313" key="11">
    <source>
        <dbReference type="Proteomes" id="UP001179600"/>
    </source>
</evidence>
<evidence type="ECO:0000256" key="3">
    <source>
        <dbReference type="ARBA" id="ARBA00022475"/>
    </source>
</evidence>
<evidence type="ECO:0000256" key="6">
    <source>
        <dbReference type="ARBA" id="ARBA00023136"/>
    </source>
</evidence>
<dbReference type="PANTHER" id="PTHR30460">
    <property type="entry name" value="MODERATE CONDUCTANCE MECHANOSENSITIVE CHANNEL YBIO"/>
    <property type="match status" value="1"/>
</dbReference>
<dbReference type="Gene3D" id="2.30.30.60">
    <property type="match status" value="1"/>
</dbReference>
<dbReference type="InterPro" id="IPR045276">
    <property type="entry name" value="YbiO_bact"/>
</dbReference>
<dbReference type="GO" id="GO:0005886">
    <property type="term" value="C:plasma membrane"/>
    <property type="evidence" value="ECO:0007669"/>
    <property type="project" value="UniProtKB-SubCell"/>
</dbReference>
<dbReference type="Gene3D" id="1.10.287.1260">
    <property type="match status" value="1"/>
</dbReference>
<evidence type="ECO:0000259" key="9">
    <source>
        <dbReference type="Pfam" id="PF21088"/>
    </source>
</evidence>
<name>A0AAE9XJ42_9ENTE</name>
<dbReference type="Proteomes" id="UP001179600">
    <property type="component" value="Chromosome"/>
</dbReference>
<dbReference type="SUPFAM" id="SSF82689">
    <property type="entry name" value="Mechanosensitive channel protein MscS (YggB), C-terminal domain"/>
    <property type="match status" value="1"/>
</dbReference>
<evidence type="ECO:0000256" key="2">
    <source>
        <dbReference type="ARBA" id="ARBA00008017"/>
    </source>
</evidence>
<dbReference type="InterPro" id="IPR006685">
    <property type="entry name" value="MscS_channel_2nd"/>
</dbReference>
<dbReference type="SUPFAM" id="SSF50182">
    <property type="entry name" value="Sm-like ribonucleoproteins"/>
    <property type="match status" value="1"/>
</dbReference>
<keyword evidence="6 7" id="KW-0472">Membrane</keyword>
<protein>
    <submittedName>
        <fullName evidence="10">Mechanosensitive ion channel family protein</fullName>
    </submittedName>
</protein>
<dbReference type="InterPro" id="IPR011066">
    <property type="entry name" value="MscS_channel_C_sf"/>
</dbReference>
<dbReference type="InterPro" id="IPR049142">
    <property type="entry name" value="MS_channel_1st"/>
</dbReference>
<dbReference type="EMBL" id="CP116507">
    <property type="protein sequence ID" value="WCG23216.1"/>
    <property type="molecule type" value="Genomic_DNA"/>
</dbReference>
<evidence type="ECO:0000259" key="8">
    <source>
        <dbReference type="Pfam" id="PF00924"/>
    </source>
</evidence>
<feature type="transmembrane region" description="Helical" evidence="7">
    <location>
        <begin position="85"/>
        <end position="102"/>
    </location>
</feature>
<comment type="similarity">
    <text evidence="2">Belongs to the MscS (TC 1.A.23) family.</text>
</comment>
<feature type="domain" description="Mechanosensitive ion channel transmembrane helices 2/3" evidence="9">
    <location>
        <begin position="84"/>
        <end position="125"/>
    </location>
</feature>
<dbReference type="Gene3D" id="3.30.70.100">
    <property type="match status" value="1"/>
</dbReference>
<evidence type="ECO:0000256" key="4">
    <source>
        <dbReference type="ARBA" id="ARBA00022692"/>
    </source>
</evidence>
<reference evidence="10" key="1">
    <citation type="submission" date="2023-01" db="EMBL/GenBank/DDBJ databases">
        <title>Oxazolidinone resistance genes in florfenicol resistant enterococci from beef cattle and veal calves at slaughter.</title>
        <authorList>
            <person name="Biggel M."/>
        </authorList>
    </citation>
    <scope>NUCLEOTIDE SEQUENCE</scope>
    <source>
        <strain evidence="10">K204-1</strain>
    </source>
</reference>
<organism evidence="10 11">
    <name type="scientific">Vagococcus lutrae</name>
    <dbReference type="NCBI Taxonomy" id="81947"/>
    <lineage>
        <taxon>Bacteria</taxon>
        <taxon>Bacillati</taxon>
        <taxon>Bacillota</taxon>
        <taxon>Bacilli</taxon>
        <taxon>Lactobacillales</taxon>
        <taxon>Enterococcaceae</taxon>
        <taxon>Vagococcus</taxon>
    </lineage>
</organism>
<dbReference type="Pfam" id="PF00924">
    <property type="entry name" value="MS_channel_2nd"/>
    <property type="match status" value="1"/>
</dbReference>
<dbReference type="InterPro" id="IPR023408">
    <property type="entry name" value="MscS_beta-dom_sf"/>
</dbReference>
<accession>A0AAE9XJ42</accession>
<feature type="transmembrane region" description="Helical" evidence="7">
    <location>
        <begin position="32"/>
        <end position="53"/>
    </location>
</feature>
<keyword evidence="3" id="KW-1003">Cell membrane</keyword>
<keyword evidence="5 7" id="KW-1133">Transmembrane helix</keyword>
<dbReference type="PANTHER" id="PTHR30460:SF0">
    <property type="entry name" value="MODERATE CONDUCTANCE MECHANOSENSITIVE CHANNEL YBIO"/>
    <property type="match status" value="1"/>
</dbReference>
<dbReference type="AlphaFoldDB" id="A0AAE9XJ42"/>
<feature type="transmembrane region" description="Helical" evidence="7">
    <location>
        <begin position="108"/>
        <end position="128"/>
    </location>
</feature>
<evidence type="ECO:0000313" key="10">
    <source>
        <dbReference type="EMBL" id="WCG23216.1"/>
    </source>
</evidence>
<dbReference type="InterPro" id="IPR010920">
    <property type="entry name" value="LSM_dom_sf"/>
</dbReference>
<dbReference type="InterPro" id="IPR011014">
    <property type="entry name" value="MscS_channel_TM-2"/>
</dbReference>
<dbReference type="GO" id="GO:0008381">
    <property type="term" value="F:mechanosensitive monoatomic ion channel activity"/>
    <property type="evidence" value="ECO:0007669"/>
    <property type="project" value="InterPro"/>
</dbReference>
<proteinExistence type="inferred from homology"/>
<keyword evidence="4 7" id="KW-0812">Transmembrane</keyword>
<evidence type="ECO:0000256" key="5">
    <source>
        <dbReference type="ARBA" id="ARBA00022989"/>
    </source>
</evidence>
<feature type="domain" description="Mechanosensitive ion channel MscS" evidence="8">
    <location>
        <begin position="127"/>
        <end position="191"/>
    </location>
</feature>
<comment type="subcellular location">
    <subcellularLocation>
        <location evidence="1">Cell membrane</location>
        <topology evidence="1">Multi-pass membrane protein</topology>
    </subcellularLocation>
</comment>
<evidence type="ECO:0000256" key="7">
    <source>
        <dbReference type="SAM" id="Phobius"/>
    </source>
</evidence>